<gene>
    <name evidence="4" type="ORF">S01H1_00595</name>
</gene>
<comment type="caution">
    <text evidence="4">The sequence shown here is derived from an EMBL/GenBank/DDBJ whole genome shotgun (WGS) entry which is preliminary data.</text>
</comment>
<dbReference type="PANTHER" id="PTHR30002">
    <property type="entry name" value="EPOXYQUEUOSINE REDUCTASE"/>
    <property type="match status" value="1"/>
</dbReference>
<feature type="transmembrane region" description="Helical" evidence="2">
    <location>
        <begin position="50"/>
        <end position="69"/>
    </location>
</feature>
<protein>
    <recommendedName>
        <fullName evidence="3">4Fe-4S ferredoxin-type domain-containing protein</fullName>
    </recommendedName>
</protein>
<dbReference type="PROSITE" id="PS51379">
    <property type="entry name" value="4FE4S_FER_2"/>
    <property type="match status" value="2"/>
</dbReference>
<keyword evidence="2" id="KW-0812">Transmembrane</keyword>
<keyword evidence="1" id="KW-0004">4Fe-4S</keyword>
<dbReference type="PANTHER" id="PTHR30002:SF4">
    <property type="entry name" value="EPOXYQUEUOSINE REDUCTASE"/>
    <property type="match status" value="1"/>
</dbReference>
<evidence type="ECO:0000313" key="4">
    <source>
        <dbReference type="EMBL" id="GAF73827.1"/>
    </source>
</evidence>
<dbReference type="InterPro" id="IPR004453">
    <property type="entry name" value="QueG"/>
</dbReference>
<name>X0SD26_9ZZZZ</name>
<dbReference type="Pfam" id="PF13484">
    <property type="entry name" value="Fer4_16"/>
    <property type="match status" value="1"/>
</dbReference>
<evidence type="ECO:0000256" key="2">
    <source>
        <dbReference type="SAM" id="Phobius"/>
    </source>
</evidence>
<dbReference type="SUPFAM" id="SSF54862">
    <property type="entry name" value="4Fe-4S ferredoxins"/>
    <property type="match status" value="1"/>
</dbReference>
<dbReference type="GO" id="GO:0008616">
    <property type="term" value="P:tRNA queuosine(34) biosynthetic process"/>
    <property type="evidence" value="ECO:0007669"/>
    <property type="project" value="InterPro"/>
</dbReference>
<keyword evidence="1" id="KW-0479">Metal-binding</keyword>
<sequence length="301" mass="34239">MRKNNIQENIRKLAKYQGIDVLGFADASEFKDYLLKKSKRRDPKLSLSDAKTIIIVGVYIGGLVLPSWAKSNFGRTSRLFLSGFFNDVIKQIEPISTLLKNEGYTALICDDSKNGGSIIPLKLAAIRAGIGWQGKHSLLISRKYGTFLALGGIITNANLDHNDKEEANRCKNCKKCQEACPLKALENDYILNKNRCLSYILQNDNIPEEAKTVSENRIIDCEICQQACPWNAKHIKQPLNTQMTLTFQKKIAAWEDFFTLTKLVKLTEHDYRKTLSHLNTGIPYSIFYRNILMAMEHIQNY</sequence>
<reference evidence="4" key="1">
    <citation type="journal article" date="2014" name="Front. Microbiol.">
        <title>High frequency of phylogenetically diverse reductive dehalogenase-homologous genes in deep subseafloor sedimentary metagenomes.</title>
        <authorList>
            <person name="Kawai M."/>
            <person name="Futagami T."/>
            <person name="Toyoda A."/>
            <person name="Takaki Y."/>
            <person name="Nishi S."/>
            <person name="Hori S."/>
            <person name="Arai W."/>
            <person name="Tsubouchi T."/>
            <person name="Morono Y."/>
            <person name="Uchiyama I."/>
            <person name="Ito T."/>
            <person name="Fujiyama A."/>
            <person name="Inagaki F."/>
            <person name="Takami H."/>
        </authorList>
    </citation>
    <scope>NUCLEOTIDE SEQUENCE</scope>
    <source>
        <strain evidence="4">Expedition CK06-06</strain>
    </source>
</reference>
<keyword evidence="2" id="KW-1133">Transmembrane helix</keyword>
<dbReference type="Gene3D" id="3.30.70.20">
    <property type="match status" value="1"/>
</dbReference>
<organism evidence="4">
    <name type="scientific">marine sediment metagenome</name>
    <dbReference type="NCBI Taxonomy" id="412755"/>
    <lineage>
        <taxon>unclassified sequences</taxon>
        <taxon>metagenomes</taxon>
        <taxon>ecological metagenomes</taxon>
    </lineage>
</organism>
<proteinExistence type="predicted"/>
<dbReference type="GO" id="GO:0052693">
    <property type="term" value="F:epoxyqueuosine reductase activity"/>
    <property type="evidence" value="ECO:0007669"/>
    <property type="project" value="TreeGrafter"/>
</dbReference>
<dbReference type="InterPro" id="IPR017896">
    <property type="entry name" value="4Fe4S_Fe-S-bd"/>
</dbReference>
<keyword evidence="1" id="KW-0411">Iron-sulfur</keyword>
<evidence type="ECO:0000259" key="3">
    <source>
        <dbReference type="PROSITE" id="PS51379"/>
    </source>
</evidence>
<accession>X0SD26</accession>
<dbReference type="GO" id="GO:0051539">
    <property type="term" value="F:4 iron, 4 sulfur cluster binding"/>
    <property type="evidence" value="ECO:0007669"/>
    <property type="project" value="UniProtKB-KW"/>
</dbReference>
<evidence type="ECO:0000256" key="1">
    <source>
        <dbReference type="ARBA" id="ARBA00022485"/>
    </source>
</evidence>
<feature type="domain" description="4Fe-4S ferredoxin-type" evidence="3">
    <location>
        <begin position="209"/>
        <end position="238"/>
    </location>
</feature>
<keyword evidence="2" id="KW-0472">Membrane</keyword>
<dbReference type="EMBL" id="BARS01000215">
    <property type="protein sequence ID" value="GAF73827.1"/>
    <property type="molecule type" value="Genomic_DNA"/>
</dbReference>
<dbReference type="InterPro" id="IPR017900">
    <property type="entry name" value="4Fe4S_Fe_S_CS"/>
</dbReference>
<feature type="domain" description="4Fe-4S ferredoxin-type" evidence="3">
    <location>
        <begin position="161"/>
        <end position="190"/>
    </location>
</feature>
<keyword evidence="1" id="KW-0408">Iron</keyword>
<dbReference type="PROSITE" id="PS00198">
    <property type="entry name" value="4FE4S_FER_1"/>
    <property type="match status" value="1"/>
</dbReference>
<dbReference type="AlphaFoldDB" id="X0SD26"/>